<comment type="caution">
    <text evidence="3">The sequence shown here is derived from an EMBL/GenBank/DDBJ whole genome shotgun (WGS) entry which is preliminary data.</text>
</comment>
<gene>
    <name evidence="3" type="ORF">TrCOL_g10391</name>
</gene>
<feature type="transmembrane region" description="Helical" evidence="2">
    <location>
        <begin position="139"/>
        <end position="158"/>
    </location>
</feature>
<evidence type="ECO:0000313" key="4">
    <source>
        <dbReference type="Proteomes" id="UP001165065"/>
    </source>
</evidence>
<feature type="transmembrane region" description="Helical" evidence="2">
    <location>
        <begin position="187"/>
        <end position="206"/>
    </location>
</feature>
<keyword evidence="4" id="KW-1185">Reference proteome</keyword>
<name>A0A9W7GEG6_9STRA</name>
<accession>A0A9W7GEG6</accession>
<dbReference type="Proteomes" id="UP001165065">
    <property type="component" value="Unassembled WGS sequence"/>
</dbReference>
<keyword evidence="2" id="KW-1133">Transmembrane helix</keyword>
<feature type="transmembrane region" description="Helical" evidence="2">
    <location>
        <begin position="64"/>
        <end position="85"/>
    </location>
</feature>
<keyword evidence="2" id="KW-0812">Transmembrane</keyword>
<feature type="compositionally biased region" description="Basic and acidic residues" evidence="1">
    <location>
        <begin position="382"/>
        <end position="394"/>
    </location>
</feature>
<organism evidence="3 4">
    <name type="scientific">Triparma columacea</name>
    <dbReference type="NCBI Taxonomy" id="722753"/>
    <lineage>
        <taxon>Eukaryota</taxon>
        <taxon>Sar</taxon>
        <taxon>Stramenopiles</taxon>
        <taxon>Ochrophyta</taxon>
        <taxon>Bolidophyceae</taxon>
        <taxon>Parmales</taxon>
        <taxon>Triparmaceae</taxon>
        <taxon>Triparma</taxon>
    </lineage>
</organism>
<reference evidence="4" key="1">
    <citation type="journal article" date="2023" name="Commun. Biol.">
        <title>Genome analysis of Parmales, the sister group of diatoms, reveals the evolutionary specialization of diatoms from phago-mixotrophs to photoautotrophs.</title>
        <authorList>
            <person name="Ban H."/>
            <person name="Sato S."/>
            <person name="Yoshikawa S."/>
            <person name="Yamada K."/>
            <person name="Nakamura Y."/>
            <person name="Ichinomiya M."/>
            <person name="Sato N."/>
            <person name="Blanc-Mathieu R."/>
            <person name="Endo H."/>
            <person name="Kuwata A."/>
            <person name="Ogata H."/>
        </authorList>
    </citation>
    <scope>NUCLEOTIDE SEQUENCE [LARGE SCALE GENOMIC DNA]</scope>
</reference>
<evidence type="ECO:0000256" key="2">
    <source>
        <dbReference type="SAM" id="Phobius"/>
    </source>
</evidence>
<feature type="compositionally biased region" description="Basic and acidic residues" evidence="1">
    <location>
        <begin position="364"/>
        <end position="374"/>
    </location>
</feature>
<feature type="transmembrane region" description="Helical" evidence="2">
    <location>
        <begin position="106"/>
        <end position="127"/>
    </location>
</feature>
<feature type="transmembrane region" description="Helical" evidence="2">
    <location>
        <begin position="218"/>
        <end position="242"/>
    </location>
</feature>
<proteinExistence type="predicted"/>
<dbReference type="OrthoDB" id="202366at2759"/>
<dbReference type="EMBL" id="BRYA01000219">
    <property type="protein sequence ID" value="GMI44521.1"/>
    <property type="molecule type" value="Genomic_DNA"/>
</dbReference>
<keyword evidence="2" id="KW-0472">Membrane</keyword>
<protein>
    <recommendedName>
        <fullName evidence="5">EGF-like domain-containing protein</fullName>
    </recommendedName>
</protein>
<feature type="transmembrane region" description="Helical" evidence="2">
    <location>
        <begin position="277"/>
        <end position="302"/>
    </location>
</feature>
<evidence type="ECO:0008006" key="5">
    <source>
        <dbReference type="Google" id="ProtNLM"/>
    </source>
</evidence>
<evidence type="ECO:0000256" key="1">
    <source>
        <dbReference type="SAM" id="MobiDB-lite"/>
    </source>
</evidence>
<feature type="compositionally biased region" description="Low complexity" evidence="1">
    <location>
        <begin position="348"/>
        <end position="362"/>
    </location>
</feature>
<feature type="transmembrane region" description="Helical" evidence="2">
    <location>
        <begin position="308"/>
        <end position="329"/>
    </location>
</feature>
<dbReference type="AlphaFoldDB" id="A0A9W7GEG6"/>
<sequence>MFSVDENCQYADWISVATKDCSGHGTCEAGGRCKCVSDYSGKSDWVNMDGYDCHVSIPNENFSIPWFGALVCTSISFGFVTAVLIRDLKKVKYDWPKLRKLKTFSLISILIMDQMLIWIICACKTFNPSTLISPRILGLYEVMLIVFVLTFAALPRYAKLFLKVATKHLGENDKRDIMKKVDKGLTILPRFHTFFILVLGILAAVMSRRGSEISNYIYVPYVLFNLYLIIAILLMLPQLWFLKKATIDTIFRGVGKDRFGCAHGSNSLIRMKRVIQIFIPAATFLISLTAIAMMILLIPQFWKHWGGGVLTMIYAWGCGVSLAMRIFVVTDRKEKMNGRVVEVCSGESRYSPTSSTFSSSTEEGGGRSRLETLKGDNGINDFPRKSNPKRDTKI</sequence>
<evidence type="ECO:0000313" key="3">
    <source>
        <dbReference type="EMBL" id="GMI44521.1"/>
    </source>
</evidence>
<feature type="region of interest" description="Disordered" evidence="1">
    <location>
        <begin position="348"/>
        <end position="394"/>
    </location>
</feature>